<dbReference type="SUPFAM" id="SSF46565">
    <property type="entry name" value="Chaperone J-domain"/>
    <property type="match status" value="1"/>
</dbReference>
<feature type="compositionally biased region" description="Basic and acidic residues" evidence="9">
    <location>
        <begin position="488"/>
        <end position="516"/>
    </location>
</feature>
<dbReference type="InterPro" id="IPR035892">
    <property type="entry name" value="C2_domain_sf"/>
</dbReference>
<dbReference type="PANTHER" id="PTHR24075:SF0">
    <property type="entry name" value="TRANSLOCATION PROTEIN SEC63 HOMOLOG"/>
    <property type="match status" value="1"/>
</dbReference>
<dbReference type="AlphaFoldDB" id="A0A6G1FUV8"/>
<dbReference type="Gene3D" id="2.60.40.150">
    <property type="entry name" value="C2 domain"/>
    <property type="match status" value="1"/>
</dbReference>
<keyword evidence="6 10" id="KW-1133">Transmembrane helix</keyword>
<keyword evidence="4" id="KW-0256">Endoplasmic reticulum</keyword>
<reference evidence="14" key="2">
    <citation type="submission" date="2020-04" db="EMBL/GenBank/DDBJ databases">
        <authorList>
            <consortium name="NCBI Genome Project"/>
        </authorList>
    </citation>
    <scope>NUCLEOTIDE SEQUENCE</scope>
    <source>
        <strain evidence="14">CBS 781.70</strain>
    </source>
</reference>
<dbReference type="Pfam" id="PF02889">
    <property type="entry name" value="Sec63"/>
    <property type="match status" value="1"/>
</dbReference>
<dbReference type="PANTHER" id="PTHR24075">
    <property type="entry name" value="SEC63 DOMAIN-CONTAINING"/>
    <property type="match status" value="1"/>
</dbReference>
<dbReference type="PROSITE" id="PS50076">
    <property type="entry name" value="DNAJ_2"/>
    <property type="match status" value="1"/>
</dbReference>
<evidence type="ECO:0000256" key="2">
    <source>
        <dbReference type="ARBA" id="ARBA00022448"/>
    </source>
</evidence>
<evidence type="ECO:0000313" key="12">
    <source>
        <dbReference type="EMBL" id="KAF1809462.1"/>
    </source>
</evidence>
<dbReference type="Gene3D" id="1.10.3380.10">
    <property type="entry name" value="Sec63 N-terminal domain-like domain"/>
    <property type="match status" value="1"/>
</dbReference>
<evidence type="ECO:0000256" key="6">
    <source>
        <dbReference type="ARBA" id="ARBA00022989"/>
    </source>
</evidence>
<feature type="transmembrane region" description="Helical" evidence="10">
    <location>
        <begin position="13"/>
        <end position="34"/>
    </location>
</feature>
<dbReference type="InterPro" id="IPR001623">
    <property type="entry name" value="DnaJ_domain"/>
</dbReference>
<dbReference type="SUPFAM" id="SSF158702">
    <property type="entry name" value="Sec63 N-terminal domain-like"/>
    <property type="match status" value="1"/>
</dbReference>
<dbReference type="PRINTS" id="PR00625">
    <property type="entry name" value="JDOMAIN"/>
</dbReference>
<dbReference type="Gene3D" id="1.10.287.110">
    <property type="entry name" value="DnaJ domain"/>
    <property type="match status" value="1"/>
</dbReference>
<evidence type="ECO:0000256" key="9">
    <source>
        <dbReference type="SAM" id="MobiDB-lite"/>
    </source>
</evidence>
<dbReference type="SMART" id="SM00973">
    <property type="entry name" value="Sec63"/>
    <property type="match status" value="1"/>
</dbReference>
<protein>
    <recommendedName>
        <fullName evidence="11">J domain-containing protein</fullName>
    </recommendedName>
</protein>
<keyword evidence="5" id="KW-0653">Protein transport</keyword>
<dbReference type="InterPro" id="IPR004179">
    <property type="entry name" value="Sec63-dom"/>
</dbReference>
<feature type="region of interest" description="Disordered" evidence="9">
    <location>
        <begin position="484"/>
        <end position="524"/>
    </location>
</feature>
<dbReference type="RefSeq" id="XP_033531093.1">
    <property type="nucleotide sequence ID" value="XM_033673992.1"/>
</dbReference>
<dbReference type="SMART" id="SM00271">
    <property type="entry name" value="DnaJ"/>
    <property type="match status" value="1"/>
</dbReference>
<dbReference type="InterPro" id="IPR036869">
    <property type="entry name" value="J_dom_sf"/>
</dbReference>
<evidence type="ECO:0000313" key="13">
    <source>
        <dbReference type="Proteomes" id="UP000504638"/>
    </source>
</evidence>
<dbReference type="SUPFAM" id="SSF81296">
    <property type="entry name" value="E set domains"/>
    <property type="match status" value="1"/>
</dbReference>
<keyword evidence="8" id="KW-0143">Chaperone</keyword>
<evidence type="ECO:0000256" key="10">
    <source>
        <dbReference type="SAM" id="Phobius"/>
    </source>
</evidence>
<evidence type="ECO:0000256" key="3">
    <source>
        <dbReference type="ARBA" id="ARBA00022692"/>
    </source>
</evidence>
<dbReference type="OrthoDB" id="1734229at2759"/>
<evidence type="ECO:0000256" key="7">
    <source>
        <dbReference type="ARBA" id="ARBA00023136"/>
    </source>
</evidence>
<gene>
    <name evidence="12 14" type="ORF">P152DRAFT_158013</name>
</gene>
<evidence type="ECO:0000256" key="8">
    <source>
        <dbReference type="ARBA" id="ARBA00023186"/>
    </source>
</evidence>
<evidence type="ECO:0000256" key="4">
    <source>
        <dbReference type="ARBA" id="ARBA00022824"/>
    </source>
</evidence>
<organism evidence="12">
    <name type="scientific">Eremomyces bilateralis CBS 781.70</name>
    <dbReference type="NCBI Taxonomy" id="1392243"/>
    <lineage>
        <taxon>Eukaryota</taxon>
        <taxon>Fungi</taxon>
        <taxon>Dikarya</taxon>
        <taxon>Ascomycota</taxon>
        <taxon>Pezizomycotina</taxon>
        <taxon>Dothideomycetes</taxon>
        <taxon>Dothideomycetes incertae sedis</taxon>
        <taxon>Eremomycetales</taxon>
        <taxon>Eremomycetaceae</taxon>
        <taxon>Eremomyces</taxon>
    </lineage>
</organism>
<dbReference type="EMBL" id="ML975172">
    <property type="protein sequence ID" value="KAF1809462.1"/>
    <property type="molecule type" value="Genomic_DNA"/>
</dbReference>
<evidence type="ECO:0000256" key="5">
    <source>
        <dbReference type="ARBA" id="ARBA00022927"/>
    </source>
</evidence>
<dbReference type="GO" id="GO:0031207">
    <property type="term" value="C:Sec62/Sec63 complex"/>
    <property type="evidence" value="ECO:0007669"/>
    <property type="project" value="TreeGrafter"/>
</dbReference>
<keyword evidence="3 10" id="KW-0812">Transmembrane</keyword>
<dbReference type="InterPro" id="IPR014756">
    <property type="entry name" value="Ig_E-set"/>
</dbReference>
<dbReference type="GO" id="GO:0003723">
    <property type="term" value="F:RNA binding"/>
    <property type="evidence" value="ECO:0007669"/>
    <property type="project" value="TreeGrafter"/>
</dbReference>
<dbReference type="GO" id="GO:0006620">
    <property type="term" value="P:post-translational protein targeting to endoplasmic reticulum membrane"/>
    <property type="evidence" value="ECO:0007669"/>
    <property type="project" value="TreeGrafter"/>
</dbReference>
<keyword evidence="2" id="KW-0813">Transport</keyword>
<reference evidence="14" key="3">
    <citation type="submission" date="2025-04" db="UniProtKB">
        <authorList>
            <consortium name="RefSeq"/>
        </authorList>
    </citation>
    <scope>IDENTIFICATION</scope>
    <source>
        <strain evidence="14">CBS 781.70</strain>
    </source>
</reference>
<evidence type="ECO:0000259" key="11">
    <source>
        <dbReference type="PROSITE" id="PS50076"/>
    </source>
</evidence>
<dbReference type="GO" id="GO:0006614">
    <property type="term" value="P:SRP-dependent cotranslational protein targeting to membrane"/>
    <property type="evidence" value="ECO:0007669"/>
    <property type="project" value="TreeGrafter"/>
</dbReference>
<dbReference type="Pfam" id="PF00226">
    <property type="entry name" value="DnaJ"/>
    <property type="match status" value="1"/>
</dbReference>
<sequence length="649" mass="72760">MSTDYNYDEQGQYFPYFILTITALITLPTTYSVLAPSKELENTAPRIQSDFKPEHADLIEGQRRKQKRRERKVKRMMLSVGGWLLMAWMVYLMVVTTRTVPKIWDPYDVLGISRSLNEKEIKKHYRKLSLTQHPDKVTLDPERNITTDSVNNHWVDITKAYKALTDDEIRNNYLQYGHPDGKQSFSIGIALPKFLIEEGNGKYALLLYGGLLAVFLPYIVGRWWYGSQRVTKEGVLVTSAGNIFREYQETSDEAAVITTLSSGEEFDEVLSGRADSGLSKLEQKVLSDDETSPLAGLISEANKNKLKDMEGVRRKALGLLWAYLGRIELEDESLNDEKLECATKAIALNESYSSIALAYGNIQPLLSSYRTSQCLIQAFPPGGSPLLQLPFITPTIAKAIEGEDSRRHLRVTDYMNLPADIRKKRSVGPDLLTPQQYQSAVALASQLPNLHVEKAFFKVVGEKYIVPNSFVQFIIKARLIPPGSTKVPDPDPKDLEEPDPKGNKTIADDPNEKREQPPLAHAPYFPRDKAPQWHVFLADGKQGKLAVPPFTFNTFNKAVYDEAGNPTYAVLTLRMQFGAPPQAGKYTFACYITCDSYVGLDTKIDVTMNVEDASKAEAIDIVDDDAEIARGMLLCLLPTSIDRTLANDV</sequence>
<accession>A0A6G1FUV8</accession>
<dbReference type="CDD" id="cd06257">
    <property type="entry name" value="DnaJ"/>
    <property type="match status" value="1"/>
</dbReference>
<dbReference type="GeneID" id="54414562"/>
<evidence type="ECO:0000256" key="1">
    <source>
        <dbReference type="ARBA" id="ARBA00004477"/>
    </source>
</evidence>
<reference evidence="12 14" key="1">
    <citation type="submission" date="2020-01" db="EMBL/GenBank/DDBJ databases">
        <authorList>
            <consortium name="DOE Joint Genome Institute"/>
            <person name="Haridas S."/>
            <person name="Albert R."/>
            <person name="Binder M."/>
            <person name="Bloem J."/>
            <person name="Labutti K."/>
            <person name="Salamov A."/>
            <person name="Andreopoulos B."/>
            <person name="Baker S.E."/>
            <person name="Barry K."/>
            <person name="Bills G."/>
            <person name="Bluhm B.H."/>
            <person name="Cannon C."/>
            <person name="Castanera R."/>
            <person name="Culley D.E."/>
            <person name="Daum C."/>
            <person name="Ezra D."/>
            <person name="Gonzalez J.B."/>
            <person name="Henrissat B."/>
            <person name="Kuo A."/>
            <person name="Liang C."/>
            <person name="Lipzen A."/>
            <person name="Lutzoni F."/>
            <person name="Magnuson J."/>
            <person name="Mondo S."/>
            <person name="Nolan M."/>
            <person name="Ohm R."/>
            <person name="Pangilinan J."/>
            <person name="Park H.-J."/>
            <person name="Ramirez L."/>
            <person name="Alfaro M."/>
            <person name="Sun H."/>
            <person name="Tritt A."/>
            <person name="Yoshinaga Y."/>
            <person name="Zwiers L.-H."/>
            <person name="Turgeon B.G."/>
            <person name="Goodwin S.B."/>
            <person name="Spatafora J.W."/>
            <person name="Crous P.W."/>
            <person name="Grigoriev I.V."/>
        </authorList>
    </citation>
    <scope>NUCLEOTIDE SEQUENCE</scope>
    <source>
        <strain evidence="12 14">CBS 781.70</strain>
    </source>
</reference>
<keyword evidence="7 10" id="KW-0472">Membrane</keyword>
<comment type="subcellular location">
    <subcellularLocation>
        <location evidence="1">Endoplasmic reticulum membrane</location>
        <topology evidence="1">Multi-pass membrane protein</topology>
    </subcellularLocation>
</comment>
<proteinExistence type="predicted"/>
<keyword evidence="13" id="KW-1185">Reference proteome</keyword>
<dbReference type="FunFam" id="1.10.287.110:FF:000039">
    <property type="entry name" value="Protein translocation complex component (Npl1)"/>
    <property type="match status" value="1"/>
</dbReference>
<feature type="transmembrane region" description="Helical" evidence="10">
    <location>
        <begin position="203"/>
        <end position="225"/>
    </location>
</feature>
<feature type="transmembrane region" description="Helical" evidence="10">
    <location>
        <begin position="73"/>
        <end position="94"/>
    </location>
</feature>
<feature type="domain" description="J" evidence="11">
    <location>
        <begin position="105"/>
        <end position="177"/>
    </location>
</feature>
<name>A0A6G1FUV8_9PEZI</name>
<dbReference type="Proteomes" id="UP000504638">
    <property type="component" value="Unplaced"/>
</dbReference>
<evidence type="ECO:0000313" key="14">
    <source>
        <dbReference type="RefSeq" id="XP_033531093.1"/>
    </source>
</evidence>
<dbReference type="GO" id="GO:0008320">
    <property type="term" value="F:protein transmembrane transporter activity"/>
    <property type="evidence" value="ECO:0007669"/>
    <property type="project" value="TreeGrafter"/>
</dbReference>